<dbReference type="GO" id="GO:0005737">
    <property type="term" value="C:cytoplasm"/>
    <property type="evidence" value="ECO:0007669"/>
    <property type="project" value="TreeGrafter"/>
</dbReference>
<dbReference type="EMBL" id="VBPB01000196">
    <property type="protein sequence ID" value="TMQ70898.1"/>
    <property type="molecule type" value="Genomic_DNA"/>
</dbReference>
<feature type="region of interest" description="Disordered" evidence="1">
    <location>
        <begin position="1"/>
        <end position="20"/>
    </location>
</feature>
<dbReference type="Pfam" id="PF04055">
    <property type="entry name" value="Radical_SAM"/>
    <property type="match status" value="1"/>
</dbReference>
<dbReference type="PROSITE" id="PS51918">
    <property type="entry name" value="RADICAL_SAM"/>
    <property type="match status" value="1"/>
</dbReference>
<gene>
    <name evidence="3" type="ORF">E6K81_11440</name>
</gene>
<dbReference type="InterPro" id="IPR007197">
    <property type="entry name" value="rSAM"/>
</dbReference>
<dbReference type="PANTHER" id="PTHR13932">
    <property type="entry name" value="COPROPORPHYRINIGEN III OXIDASE"/>
    <property type="match status" value="1"/>
</dbReference>
<dbReference type="InterPro" id="IPR058240">
    <property type="entry name" value="rSAM_sf"/>
</dbReference>
<dbReference type="PANTHER" id="PTHR13932:SF5">
    <property type="entry name" value="RADICAL S-ADENOSYL METHIONINE DOMAIN-CONTAINING PROTEIN 1, MITOCHONDRIAL"/>
    <property type="match status" value="1"/>
</dbReference>
<comment type="caution">
    <text evidence="3">The sequence shown here is derived from an EMBL/GenBank/DDBJ whole genome shotgun (WGS) entry which is preliminary data.</text>
</comment>
<dbReference type="SFLD" id="SFLDS00029">
    <property type="entry name" value="Radical_SAM"/>
    <property type="match status" value="1"/>
</dbReference>
<accession>A0A538U4U2</accession>
<dbReference type="InterPro" id="IPR034505">
    <property type="entry name" value="Coproporphyrinogen-III_oxidase"/>
</dbReference>
<reference evidence="3 4" key="1">
    <citation type="journal article" date="2019" name="Nat. Microbiol.">
        <title>Mediterranean grassland soil C-N compound turnover is dependent on rainfall and depth, and is mediated by genomically divergent microorganisms.</title>
        <authorList>
            <person name="Diamond S."/>
            <person name="Andeer P.F."/>
            <person name="Li Z."/>
            <person name="Crits-Christoph A."/>
            <person name="Burstein D."/>
            <person name="Anantharaman K."/>
            <person name="Lane K.R."/>
            <person name="Thomas B.C."/>
            <person name="Pan C."/>
            <person name="Northen T.R."/>
            <person name="Banfield J.F."/>
        </authorList>
    </citation>
    <scope>NUCLEOTIDE SEQUENCE [LARGE SCALE GENOMIC DNA]</scope>
    <source>
        <strain evidence="3">WS_11</strain>
    </source>
</reference>
<feature type="domain" description="Radical SAM core" evidence="2">
    <location>
        <begin position="23"/>
        <end position="175"/>
    </location>
</feature>
<dbReference type="CDD" id="cd01335">
    <property type="entry name" value="Radical_SAM"/>
    <property type="match status" value="1"/>
</dbReference>
<dbReference type="SUPFAM" id="SSF102114">
    <property type="entry name" value="Radical SAM enzymes"/>
    <property type="match status" value="1"/>
</dbReference>
<name>A0A538U4U2_UNCEI</name>
<dbReference type="Proteomes" id="UP000319771">
    <property type="component" value="Unassembled WGS sequence"/>
</dbReference>
<organism evidence="3 4">
    <name type="scientific">Eiseniibacteriota bacterium</name>
    <dbReference type="NCBI Taxonomy" id="2212470"/>
    <lineage>
        <taxon>Bacteria</taxon>
        <taxon>Candidatus Eiseniibacteriota</taxon>
    </lineage>
</organism>
<sequence>MNPRPKGSPGAVAGAREGPGPRARAEARLGLYVHVPFCAVRCSYCDFSSGSLSAAAVTRYLAGVAREAERRAPEASGVAFSSVFFGGGTPSALSARHFRALWDRLRANFAIARGAEITLEANPETVGPALLDAWAAAGINRLSMGAQSFDPEELARLGRIWPSPGPTASAASRST</sequence>
<proteinExistence type="predicted"/>
<evidence type="ECO:0000313" key="4">
    <source>
        <dbReference type="Proteomes" id="UP000319771"/>
    </source>
</evidence>
<evidence type="ECO:0000259" key="2">
    <source>
        <dbReference type="PROSITE" id="PS51918"/>
    </source>
</evidence>
<evidence type="ECO:0000256" key="1">
    <source>
        <dbReference type="SAM" id="MobiDB-lite"/>
    </source>
</evidence>
<dbReference type="GO" id="GO:0051539">
    <property type="term" value="F:4 iron, 4 sulfur cluster binding"/>
    <property type="evidence" value="ECO:0007669"/>
    <property type="project" value="TreeGrafter"/>
</dbReference>
<dbReference type="GO" id="GO:0006779">
    <property type="term" value="P:porphyrin-containing compound biosynthetic process"/>
    <property type="evidence" value="ECO:0007669"/>
    <property type="project" value="TreeGrafter"/>
</dbReference>
<protein>
    <submittedName>
        <fullName evidence="3">Radical SAM protein</fullName>
    </submittedName>
</protein>
<dbReference type="AlphaFoldDB" id="A0A538U4U2"/>
<dbReference type="GO" id="GO:0003824">
    <property type="term" value="F:catalytic activity"/>
    <property type="evidence" value="ECO:0007669"/>
    <property type="project" value="InterPro"/>
</dbReference>
<evidence type="ECO:0000313" key="3">
    <source>
        <dbReference type="EMBL" id="TMQ70898.1"/>
    </source>
</evidence>